<evidence type="ECO:0000313" key="4">
    <source>
        <dbReference type="Proteomes" id="UP001055172"/>
    </source>
</evidence>
<feature type="transmembrane region" description="Helical" evidence="1">
    <location>
        <begin position="14"/>
        <end position="35"/>
    </location>
</feature>
<accession>A0AA37GSN1</accession>
<dbReference type="Pfam" id="PF13949">
    <property type="entry name" value="ALIX_LYPXL_bnd"/>
    <property type="match status" value="1"/>
</dbReference>
<keyword evidence="1" id="KW-0472">Membrane</keyword>
<evidence type="ECO:0000313" key="3">
    <source>
        <dbReference type="EMBL" id="GJC86242.1"/>
    </source>
</evidence>
<proteinExistence type="predicted"/>
<comment type="caution">
    <text evidence="3">The sequence shown here is derived from an EMBL/GenBank/DDBJ whole genome shotgun (WGS) entry which is preliminary data.</text>
</comment>
<keyword evidence="1" id="KW-1133">Transmembrane helix</keyword>
<dbReference type="EMBL" id="BPPX01000021">
    <property type="protein sequence ID" value="GJC86242.1"/>
    <property type="molecule type" value="Genomic_DNA"/>
</dbReference>
<dbReference type="Gene3D" id="1.20.140.50">
    <property type="entry name" value="alix/aip1 like domains"/>
    <property type="match status" value="1"/>
</dbReference>
<keyword evidence="4" id="KW-1185">Reference proteome</keyword>
<organism evidence="3 4">
    <name type="scientific">Colletotrichum liriopes</name>
    <dbReference type="NCBI Taxonomy" id="708192"/>
    <lineage>
        <taxon>Eukaryota</taxon>
        <taxon>Fungi</taxon>
        <taxon>Dikarya</taxon>
        <taxon>Ascomycota</taxon>
        <taxon>Pezizomycotina</taxon>
        <taxon>Sordariomycetes</taxon>
        <taxon>Hypocreomycetidae</taxon>
        <taxon>Glomerellales</taxon>
        <taxon>Glomerellaceae</taxon>
        <taxon>Colletotrichum</taxon>
        <taxon>Colletotrichum spaethianum species complex</taxon>
    </lineage>
</organism>
<dbReference type="Proteomes" id="UP001055172">
    <property type="component" value="Unassembled WGS sequence"/>
</dbReference>
<keyword evidence="1" id="KW-0812">Transmembrane</keyword>
<name>A0AA37GSN1_9PEZI</name>
<feature type="domain" description="ALIX V-shaped" evidence="2">
    <location>
        <begin position="39"/>
        <end position="105"/>
    </location>
</feature>
<reference evidence="3 4" key="1">
    <citation type="submission" date="2021-07" db="EMBL/GenBank/DDBJ databases">
        <title>Genome data of Colletotrichum spaethianum.</title>
        <authorList>
            <person name="Utami Y.D."/>
            <person name="Hiruma K."/>
        </authorList>
    </citation>
    <scope>NUCLEOTIDE SEQUENCE [LARGE SCALE GENOMIC DNA]</scope>
    <source>
        <strain evidence="3 4">MAFF 242679</strain>
    </source>
</reference>
<evidence type="ECO:0000256" key="1">
    <source>
        <dbReference type="SAM" id="Phobius"/>
    </source>
</evidence>
<dbReference type="InterPro" id="IPR025304">
    <property type="entry name" value="ALIX_V_dom"/>
</dbReference>
<protein>
    <submittedName>
        <fullName evidence="3">PH-response regulator protein palA/RIM20</fullName>
    </submittedName>
</protein>
<dbReference type="AlphaFoldDB" id="A0AA37GSN1"/>
<evidence type="ECO:0000259" key="2">
    <source>
        <dbReference type="Pfam" id="PF13949"/>
    </source>
</evidence>
<gene>
    <name evidence="3" type="ORF">ColLi_09080</name>
</gene>
<sequence length="112" mass="12875">MAMTRPDDEIQGHWTIYICVTLHVAVGIAMVEYSMSGDIEALKRNLSSGSREREQALQRLDNAYYKYKEIVNNADVGRKFYNDLSKVVGQKFRDTVKAWAAERRIDAKSLEE</sequence>